<dbReference type="PANTHER" id="PTHR13847:SF287">
    <property type="entry name" value="FAD-DEPENDENT OXIDOREDUCTASE DOMAIN-CONTAINING PROTEIN 1"/>
    <property type="match status" value="1"/>
</dbReference>
<proteinExistence type="predicted"/>
<dbReference type="InterPro" id="IPR036188">
    <property type="entry name" value="FAD/NAD-bd_sf"/>
</dbReference>
<evidence type="ECO:0000313" key="3">
    <source>
        <dbReference type="EMBL" id="MBM3226101.1"/>
    </source>
</evidence>
<gene>
    <name evidence="3" type="ORF">FJZ47_20225</name>
</gene>
<dbReference type="Gene3D" id="3.30.9.10">
    <property type="entry name" value="D-Amino Acid Oxidase, subunit A, domain 2"/>
    <property type="match status" value="1"/>
</dbReference>
<organism evidence="3 4">
    <name type="scientific">Tectimicrobiota bacterium</name>
    <dbReference type="NCBI Taxonomy" id="2528274"/>
    <lineage>
        <taxon>Bacteria</taxon>
        <taxon>Pseudomonadati</taxon>
        <taxon>Nitrospinota/Tectimicrobiota group</taxon>
        <taxon>Candidatus Tectimicrobiota</taxon>
    </lineage>
</organism>
<dbReference type="Proteomes" id="UP000712673">
    <property type="component" value="Unassembled WGS sequence"/>
</dbReference>
<feature type="non-terminal residue" evidence="3">
    <location>
        <position position="137"/>
    </location>
</feature>
<keyword evidence="1" id="KW-0560">Oxidoreductase</keyword>
<dbReference type="EMBL" id="VGLS01000787">
    <property type="protein sequence ID" value="MBM3226101.1"/>
    <property type="molecule type" value="Genomic_DNA"/>
</dbReference>
<feature type="domain" description="FAD dependent oxidoreductase" evidence="2">
    <location>
        <begin position="3"/>
        <end position="115"/>
    </location>
</feature>
<evidence type="ECO:0000259" key="2">
    <source>
        <dbReference type="Pfam" id="PF01266"/>
    </source>
</evidence>
<dbReference type="InterPro" id="IPR006076">
    <property type="entry name" value="FAD-dep_OxRdtase"/>
</dbReference>
<dbReference type="SUPFAM" id="SSF51905">
    <property type="entry name" value="FAD/NAD(P)-binding domain"/>
    <property type="match status" value="1"/>
</dbReference>
<protein>
    <submittedName>
        <fullName evidence="3">FAD-binding oxidoreductase</fullName>
    </submittedName>
</protein>
<dbReference type="PANTHER" id="PTHR13847">
    <property type="entry name" value="SARCOSINE DEHYDROGENASE-RELATED"/>
    <property type="match status" value="1"/>
</dbReference>
<dbReference type="GO" id="GO:0005737">
    <property type="term" value="C:cytoplasm"/>
    <property type="evidence" value="ECO:0007669"/>
    <property type="project" value="TreeGrafter"/>
</dbReference>
<sequence>MYDAIVIGGGIVGMSTAYHLVCAGARTLLVDRDDPGRATNAGAGILSPETNNRDPEAWFDFAIQAVGYYPTLVEHLRADQGSDTGYARCGQIVLAVSDDEFAQFDRARNHVLARQERRALPSPEDLYEISGAEAQEL</sequence>
<comment type="caution">
    <text evidence="3">The sequence shown here is derived from an EMBL/GenBank/DDBJ whole genome shotgun (WGS) entry which is preliminary data.</text>
</comment>
<reference evidence="3" key="1">
    <citation type="submission" date="2019-03" db="EMBL/GenBank/DDBJ databases">
        <title>Lake Tanganyika Metagenome-Assembled Genomes (MAGs).</title>
        <authorList>
            <person name="Tran P."/>
        </authorList>
    </citation>
    <scope>NUCLEOTIDE SEQUENCE</scope>
    <source>
        <strain evidence="3">K_DeepCast_65m_m2_066</strain>
    </source>
</reference>
<dbReference type="Pfam" id="PF01266">
    <property type="entry name" value="DAO"/>
    <property type="match status" value="1"/>
</dbReference>
<dbReference type="Gene3D" id="3.50.50.60">
    <property type="entry name" value="FAD/NAD(P)-binding domain"/>
    <property type="match status" value="1"/>
</dbReference>
<dbReference type="GO" id="GO:0016491">
    <property type="term" value="F:oxidoreductase activity"/>
    <property type="evidence" value="ECO:0007669"/>
    <property type="project" value="UniProtKB-KW"/>
</dbReference>
<name>A0A937W3A9_UNCTE</name>
<dbReference type="AlphaFoldDB" id="A0A937W3A9"/>
<evidence type="ECO:0000313" key="4">
    <source>
        <dbReference type="Proteomes" id="UP000712673"/>
    </source>
</evidence>
<accession>A0A937W3A9</accession>
<evidence type="ECO:0000256" key="1">
    <source>
        <dbReference type="ARBA" id="ARBA00023002"/>
    </source>
</evidence>